<dbReference type="Proteomes" id="UP000014760">
    <property type="component" value="Unassembled WGS sequence"/>
</dbReference>
<evidence type="ECO:0000313" key="4">
    <source>
        <dbReference type="Proteomes" id="UP000014760"/>
    </source>
</evidence>
<name>R7UT96_CAPTE</name>
<feature type="region of interest" description="Disordered" evidence="1">
    <location>
        <begin position="1"/>
        <end position="29"/>
    </location>
</feature>
<gene>
    <name evidence="2" type="ORF">CAPTEDRAFT_189030</name>
</gene>
<dbReference type="EMBL" id="KB300141">
    <property type="protein sequence ID" value="ELU07132.1"/>
    <property type="molecule type" value="Genomic_DNA"/>
</dbReference>
<proteinExistence type="predicted"/>
<dbReference type="EnsemblMetazoa" id="CapteT189030">
    <property type="protein sequence ID" value="CapteP189030"/>
    <property type="gene ID" value="CapteG189030"/>
</dbReference>
<reference evidence="3" key="3">
    <citation type="submission" date="2015-06" db="UniProtKB">
        <authorList>
            <consortium name="EnsemblMetazoa"/>
        </authorList>
    </citation>
    <scope>IDENTIFICATION</scope>
</reference>
<organism evidence="2">
    <name type="scientific">Capitella teleta</name>
    <name type="common">Polychaete worm</name>
    <dbReference type="NCBI Taxonomy" id="283909"/>
    <lineage>
        <taxon>Eukaryota</taxon>
        <taxon>Metazoa</taxon>
        <taxon>Spiralia</taxon>
        <taxon>Lophotrochozoa</taxon>
        <taxon>Annelida</taxon>
        <taxon>Polychaeta</taxon>
        <taxon>Sedentaria</taxon>
        <taxon>Scolecida</taxon>
        <taxon>Capitellidae</taxon>
        <taxon>Capitella</taxon>
    </lineage>
</organism>
<dbReference type="HOGENOM" id="CLU_1572079_0_0_1"/>
<sequence>MSGSLPRVSEPGEAHYEVSSIEVSPPDPLRPQGQALVAVTRTAPVCINNFQNGCAHIIEDHIDTEGLKPPQRPKYLLSSSLPEGATDYCADYRTSAVTEDSNLPSEMSDTVGSDPSLDDKFKELDLEASGEDKIAAGKGLSRKSTSCSDTGRFNVHSGKAVHMSTTIIKQ</sequence>
<evidence type="ECO:0000313" key="2">
    <source>
        <dbReference type="EMBL" id="ELU07132.1"/>
    </source>
</evidence>
<evidence type="ECO:0000313" key="3">
    <source>
        <dbReference type="EnsemblMetazoa" id="CapteP189030"/>
    </source>
</evidence>
<reference evidence="2 4" key="2">
    <citation type="journal article" date="2013" name="Nature">
        <title>Insights into bilaterian evolution from three spiralian genomes.</title>
        <authorList>
            <person name="Simakov O."/>
            <person name="Marletaz F."/>
            <person name="Cho S.J."/>
            <person name="Edsinger-Gonzales E."/>
            <person name="Havlak P."/>
            <person name="Hellsten U."/>
            <person name="Kuo D.H."/>
            <person name="Larsson T."/>
            <person name="Lv J."/>
            <person name="Arendt D."/>
            <person name="Savage R."/>
            <person name="Osoegawa K."/>
            <person name="de Jong P."/>
            <person name="Grimwood J."/>
            <person name="Chapman J.A."/>
            <person name="Shapiro H."/>
            <person name="Aerts A."/>
            <person name="Otillar R.P."/>
            <person name="Terry A.Y."/>
            <person name="Boore J.L."/>
            <person name="Grigoriev I.V."/>
            <person name="Lindberg D.R."/>
            <person name="Seaver E.C."/>
            <person name="Weisblat D.A."/>
            <person name="Putnam N.H."/>
            <person name="Rokhsar D.S."/>
        </authorList>
    </citation>
    <scope>NUCLEOTIDE SEQUENCE</scope>
    <source>
        <strain evidence="2 4">I ESC-2004</strain>
    </source>
</reference>
<evidence type="ECO:0000256" key="1">
    <source>
        <dbReference type="SAM" id="MobiDB-lite"/>
    </source>
</evidence>
<accession>R7UT96</accession>
<keyword evidence="4" id="KW-1185">Reference proteome</keyword>
<reference evidence="4" key="1">
    <citation type="submission" date="2012-12" db="EMBL/GenBank/DDBJ databases">
        <authorList>
            <person name="Hellsten U."/>
            <person name="Grimwood J."/>
            <person name="Chapman J.A."/>
            <person name="Shapiro H."/>
            <person name="Aerts A."/>
            <person name="Otillar R.P."/>
            <person name="Terry A.Y."/>
            <person name="Boore J.L."/>
            <person name="Simakov O."/>
            <person name="Marletaz F."/>
            <person name="Cho S.-J."/>
            <person name="Edsinger-Gonzales E."/>
            <person name="Havlak P."/>
            <person name="Kuo D.-H."/>
            <person name="Larsson T."/>
            <person name="Lv J."/>
            <person name="Arendt D."/>
            <person name="Savage R."/>
            <person name="Osoegawa K."/>
            <person name="de Jong P."/>
            <person name="Lindberg D.R."/>
            <person name="Seaver E.C."/>
            <person name="Weisblat D.A."/>
            <person name="Putnam N.H."/>
            <person name="Grigoriev I.V."/>
            <person name="Rokhsar D.S."/>
        </authorList>
    </citation>
    <scope>NUCLEOTIDE SEQUENCE</scope>
    <source>
        <strain evidence="4">I ESC-2004</strain>
    </source>
</reference>
<protein>
    <submittedName>
        <fullName evidence="2 3">Uncharacterized protein</fullName>
    </submittedName>
</protein>
<dbReference type="AlphaFoldDB" id="R7UT96"/>
<dbReference type="EMBL" id="AMQN01007177">
    <property type="status" value="NOT_ANNOTATED_CDS"/>
    <property type="molecule type" value="Genomic_DNA"/>
</dbReference>